<evidence type="ECO:0000256" key="2">
    <source>
        <dbReference type="ARBA" id="ARBA00022729"/>
    </source>
</evidence>
<sequence>MSKRSWYDLMWVVFVILLLTACNEKKEPMLDQPVELKVMHWNEDSFYSEYGDMISAKYPNLTFKVLPVQGIFGDKLAEFVEKEKPDLIMLNTAREIGLLKEKGQLAELDPYISKDKFDLDTINPRILDMLREEGEGKLYTLSPTFQGEGLYYNKDLFDKHGVPYPTDQMTWEEVLELAARIPKGTKENPLYGLDMNNTQPSFFFTMNLGQTEGLQFIDLDERKITLDTEGWRHIWELGIKSLKEGILAPAFSPSNKVQAYDAPSANKFINGQAAMTLQGSYFISELKRAASNAKNPQKVNWGLVTEPVSSKDRNSGRGIYIYGMYGVNSASPYKEAAWEVIKYINGDEWTRIRSRNESQLMSRTAYNKEVDGRSLEPFWKLKYSKGLIDFTKYPPNFNIDELAGVEIQQILDGNKTVEQALNDLQVSAQRALDSADKLAAENKK</sequence>
<dbReference type="Pfam" id="PF01547">
    <property type="entry name" value="SBP_bac_1"/>
    <property type="match status" value="1"/>
</dbReference>
<evidence type="ECO:0000256" key="3">
    <source>
        <dbReference type="ARBA" id="ARBA00023136"/>
    </source>
</evidence>
<keyword evidence="7" id="KW-1185">Reference proteome</keyword>
<organism evidence="6 7">
    <name type="scientific">Paenibacillus gansuensis</name>
    <dbReference type="NCBI Taxonomy" id="306542"/>
    <lineage>
        <taxon>Bacteria</taxon>
        <taxon>Bacillati</taxon>
        <taxon>Bacillota</taxon>
        <taxon>Bacilli</taxon>
        <taxon>Bacillales</taxon>
        <taxon>Paenibacillaceae</taxon>
        <taxon>Paenibacillus</taxon>
    </lineage>
</organism>
<dbReference type="EMBL" id="JBHUME010000013">
    <property type="protein sequence ID" value="MFD2614587.1"/>
    <property type="molecule type" value="Genomic_DNA"/>
</dbReference>
<dbReference type="RefSeq" id="WP_377605605.1">
    <property type="nucleotide sequence ID" value="NZ_JBHUME010000013.1"/>
</dbReference>
<evidence type="ECO:0000313" key="6">
    <source>
        <dbReference type="EMBL" id="MFD2614587.1"/>
    </source>
</evidence>
<accession>A0ABW5PJR3</accession>
<dbReference type="PROSITE" id="PS51257">
    <property type="entry name" value="PROKAR_LIPOPROTEIN"/>
    <property type="match status" value="1"/>
</dbReference>
<dbReference type="Gene3D" id="3.40.190.10">
    <property type="entry name" value="Periplasmic binding protein-like II"/>
    <property type="match status" value="1"/>
</dbReference>
<dbReference type="InterPro" id="IPR006059">
    <property type="entry name" value="SBP"/>
</dbReference>
<evidence type="ECO:0000256" key="5">
    <source>
        <dbReference type="ARBA" id="ARBA00023288"/>
    </source>
</evidence>
<keyword evidence="1" id="KW-1003">Cell membrane</keyword>
<dbReference type="SUPFAM" id="SSF53850">
    <property type="entry name" value="Periplasmic binding protein-like II"/>
    <property type="match status" value="1"/>
</dbReference>
<keyword evidence="2" id="KW-0732">Signal</keyword>
<gene>
    <name evidence="6" type="ORF">ACFSUF_19430</name>
</gene>
<dbReference type="InterPro" id="IPR050490">
    <property type="entry name" value="Bact_solute-bd_prot1"/>
</dbReference>
<reference evidence="7" key="1">
    <citation type="journal article" date="2019" name="Int. J. Syst. Evol. Microbiol.">
        <title>The Global Catalogue of Microorganisms (GCM) 10K type strain sequencing project: providing services to taxonomists for standard genome sequencing and annotation.</title>
        <authorList>
            <consortium name="The Broad Institute Genomics Platform"/>
            <consortium name="The Broad Institute Genome Sequencing Center for Infectious Disease"/>
            <person name="Wu L."/>
            <person name="Ma J."/>
        </authorList>
    </citation>
    <scope>NUCLEOTIDE SEQUENCE [LARGE SCALE GENOMIC DNA]</scope>
    <source>
        <strain evidence="7">KCTC 3950</strain>
    </source>
</reference>
<keyword evidence="5" id="KW-0449">Lipoprotein</keyword>
<dbReference type="Proteomes" id="UP001597541">
    <property type="component" value="Unassembled WGS sequence"/>
</dbReference>
<evidence type="ECO:0000256" key="4">
    <source>
        <dbReference type="ARBA" id="ARBA00023139"/>
    </source>
</evidence>
<evidence type="ECO:0000313" key="7">
    <source>
        <dbReference type="Proteomes" id="UP001597541"/>
    </source>
</evidence>
<comment type="caution">
    <text evidence="6">The sequence shown here is derived from an EMBL/GenBank/DDBJ whole genome shotgun (WGS) entry which is preliminary data.</text>
</comment>
<name>A0ABW5PJR3_9BACL</name>
<proteinExistence type="predicted"/>
<protein>
    <submittedName>
        <fullName evidence="6">ABC transporter substrate-binding protein</fullName>
    </submittedName>
</protein>
<dbReference type="PANTHER" id="PTHR43649:SF33">
    <property type="entry name" value="POLYGALACTURONAN_RHAMNOGALACTURONAN-BINDING PROTEIN YTCQ"/>
    <property type="match status" value="1"/>
</dbReference>
<dbReference type="PANTHER" id="PTHR43649">
    <property type="entry name" value="ARABINOSE-BINDING PROTEIN-RELATED"/>
    <property type="match status" value="1"/>
</dbReference>
<keyword evidence="3" id="KW-0472">Membrane</keyword>
<keyword evidence="4" id="KW-0564">Palmitate</keyword>
<evidence type="ECO:0000256" key="1">
    <source>
        <dbReference type="ARBA" id="ARBA00022475"/>
    </source>
</evidence>